<sequence length="100" mass="11460">VDAREHEFRSAERWSDENVFANRAYFMPDKQPAELGVDNIRKDDAGIYRCRVDFKVAQTRNSKVNLTVIEIEPTPSFNKSNNLTAISGENSWEEDCGMCN</sequence>
<dbReference type="EMBL" id="JASPKZ010007828">
    <property type="protein sequence ID" value="KAJ9582118.1"/>
    <property type="molecule type" value="Genomic_DNA"/>
</dbReference>
<dbReference type="Gene3D" id="2.60.40.10">
    <property type="entry name" value="Immunoglobulins"/>
    <property type="match status" value="1"/>
</dbReference>
<dbReference type="AlphaFoldDB" id="A0AAD8E9I6"/>
<dbReference type="InterPro" id="IPR036179">
    <property type="entry name" value="Ig-like_dom_sf"/>
</dbReference>
<feature type="non-terminal residue" evidence="1">
    <location>
        <position position="100"/>
    </location>
</feature>
<dbReference type="InterPro" id="IPR013783">
    <property type="entry name" value="Ig-like_fold"/>
</dbReference>
<reference evidence="1" key="2">
    <citation type="submission" date="2023-05" db="EMBL/GenBank/DDBJ databases">
        <authorList>
            <person name="Fouks B."/>
        </authorList>
    </citation>
    <scope>NUCLEOTIDE SEQUENCE</scope>
    <source>
        <strain evidence="1">Stay&amp;Tobe</strain>
        <tissue evidence="1">Testes</tissue>
    </source>
</reference>
<evidence type="ECO:0000313" key="2">
    <source>
        <dbReference type="Proteomes" id="UP001233999"/>
    </source>
</evidence>
<dbReference type="SUPFAM" id="SSF48726">
    <property type="entry name" value="Immunoglobulin"/>
    <property type="match status" value="1"/>
</dbReference>
<evidence type="ECO:0000313" key="1">
    <source>
        <dbReference type="EMBL" id="KAJ9582118.1"/>
    </source>
</evidence>
<evidence type="ECO:0008006" key="3">
    <source>
        <dbReference type="Google" id="ProtNLM"/>
    </source>
</evidence>
<organism evidence="1 2">
    <name type="scientific">Diploptera punctata</name>
    <name type="common">Pacific beetle cockroach</name>
    <dbReference type="NCBI Taxonomy" id="6984"/>
    <lineage>
        <taxon>Eukaryota</taxon>
        <taxon>Metazoa</taxon>
        <taxon>Ecdysozoa</taxon>
        <taxon>Arthropoda</taxon>
        <taxon>Hexapoda</taxon>
        <taxon>Insecta</taxon>
        <taxon>Pterygota</taxon>
        <taxon>Neoptera</taxon>
        <taxon>Polyneoptera</taxon>
        <taxon>Dictyoptera</taxon>
        <taxon>Blattodea</taxon>
        <taxon>Blaberoidea</taxon>
        <taxon>Blaberidae</taxon>
        <taxon>Diplopterinae</taxon>
        <taxon>Diploptera</taxon>
    </lineage>
</organism>
<keyword evidence="2" id="KW-1185">Reference proteome</keyword>
<dbReference type="PANTHER" id="PTHR23278">
    <property type="entry name" value="SIDESTEP PROTEIN"/>
    <property type="match status" value="1"/>
</dbReference>
<reference evidence="1" key="1">
    <citation type="journal article" date="2023" name="IScience">
        <title>Live-bearing cockroach genome reveals convergent evolutionary mechanisms linked to viviparity in insects and beyond.</title>
        <authorList>
            <person name="Fouks B."/>
            <person name="Harrison M.C."/>
            <person name="Mikhailova A.A."/>
            <person name="Marchal E."/>
            <person name="English S."/>
            <person name="Carruthers M."/>
            <person name="Jennings E.C."/>
            <person name="Chiamaka E.L."/>
            <person name="Frigard R.A."/>
            <person name="Pippel M."/>
            <person name="Attardo G.M."/>
            <person name="Benoit J.B."/>
            <person name="Bornberg-Bauer E."/>
            <person name="Tobe S.S."/>
        </authorList>
    </citation>
    <scope>NUCLEOTIDE SEQUENCE</scope>
    <source>
        <strain evidence="1">Stay&amp;Tobe</strain>
    </source>
</reference>
<comment type="caution">
    <text evidence="1">The sequence shown here is derived from an EMBL/GenBank/DDBJ whole genome shotgun (WGS) entry which is preliminary data.</text>
</comment>
<name>A0AAD8E9I6_DIPPU</name>
<accession>A0AAD8E9I6</accession>
<proteinExistence type="predicted"/>
<gene>
    <name evidence="1" type="ORF">L9F63_003539</name>
</gene>
<dbReference type="PANTHER" id="PTHR23278:SF25">
    <property type="entry name" value="GH14967P"/>
    <property type="match status" value="1"/>
</dbReference>
<feature type="non-terminal residue" evidence="1">
    <location>
        <position position="1"/>
    </location>
</feature>
<protein>
    <recommendedName>
        <fullName evidence="3">Ig-like domain-containing protein</fullName>
    </recommendedName>
</protein>
<dbReference type="Proteomes" id="UP001233999">
    <property type="component" value="Unassembled WGS sequence"/>
</dbReference>